<evidence type="ECO:0000313" key="1">
    <source>
        <dbReference type="EMBL" id="KAG8006602.1"/>
    </source>
</evidence>
<organism evidence="1 2">
    <name type="scientific">Nibea albiflora</name>
    <name type="common">Yellow drum</name>
    <name type="synonym">Corvina albiflora</name>
    <dbReference type="NCBI Taxonomy" id="240163"/>
    <lineage>
        <taxon>Eukaryota</taxon>
        <taxon>Metazoa</taxon>
        <taxon>Chordata</taxon>
        <taxon>Craniata</taxon>
        <taxon>Vertebrata</taxon>
        <taxon>Euteleostomi</taxon>
        <taxon>Actinopterygii</taxon>
        <taxon>Neopterygii</taxon>
        <taxon>Teleostei</taxon>
        <taxon>Neoteleostei</taxon>
        <taxon>Acanthomorphata</taxon>
        <taxon>Eupercaria</taxon>
        <taxon>Sciaenidae</taxon>
        <taxon>Nibea</taxon>
    </lineage>
</organism>
<proteinExistence type="predicted"/>
<name>A0ACB7EWT7_NIBAL</name>
<accession>A0ACB7EWT7</accession>
<protein>
    <submittedName>
        <fullName evidence="1">Uncharacterized protein</fullName>
    </submittedName>
</protein>
<evidence type="ECO:0000313" key="2">
    <source>
        <dbReference type="Proteomes" id="UP000805704"/>
    </source>
</evidence>
<comment type="caution">
    <text evidence="1">The sequence shown here is derived from an EMBL/GenBank/DDBJ whole genome shotgun (WGS) entry which is preliminary data.</text>
</comment>
<dbReference type="EMBL" id="CM024808">
    <property type="protein sequence ID" value="KAG8006602.1"/>
    <property type="molecule type" value="Genomic_DNA"/>
</dbReference>
<reference evidence="1" key="1">
    <citation type="submission" date="2020-04" db="EMBL/GenBank/DDBJ databases">
        <title>A chromosome-scale assembly and high-density genetic map of the yellow drum (Nibea albiflora) genome.</title>
        <authorList>
            <person name="Xu D."/>
            <person name="Zhang W."/>
            <person name="Chen R."/>
            <person name="Tan P."/>
            <person name="Wang L."/>
            <person name="Song H."/>
            <person name="Tian L."/>
            <person name="Zhu Q."/>
            <person name="Wang B."/>
        </authorList>
    </citation>
    <scope>NUCLEOTIDE SEQUENCE</scope>
    <source>
        <strain evidence="1">ZJHYS-2018</strain>
    </source>
</reference>
<keyword evidence="2" id="KW-1185">Reference proteome</keyword>
<gene>
    <name evidence="1" type="ORF">GBF38_021137</name>
</gene>
<sequence length="224" mass="24470">MSTFGVPLDFHELMPTTRNPHADLTEAGTTTTSGIMDMEDDALNKKSGFLEDHRDSAKHRVPSFSPADPVSTPRPQTQPIPVDTPTVPILAPHNDLHCTTLSSTGHHDNEESPIELEEEEEEMSVEESISTEDSLKEEDSTHIYESIQDLNLDLEALVGGRVSPEVLPEPAPAPPPLQSFWTTGKKKKMQMKKKKKRSSGPAVSSFYGHDGRGAESEEDADGGS</sequence>
<dbReference type="Proteomes" id="UP000805704">
    <property type="component" value="Chromosome 20"/>
</dbReference>